<feature type="compositionally biased region" description="Acidic residues" evidence="6">
    <location>
        <begin position="1366"/>
        <end position="1413"/>
    </location>
</feature>
<dbReference type="GO" id="GO:0030599">
    <property type="term" value="F:pectinesterase activity"/>
    <property type="evidence" value="ECO:0007669"/>
    <property type="project" value="InterPro"/>
</dbReference>
<dbReference type="InterPro" id="IPR000070">
    <property type="entry name" value="Pectinesterase_cat"/>
</dbReference>
<dbReference type="PROSITE" id="PS51170">
    <property type="entry name" value="CW"/>
    <property type="match status" value="1"/>
</dbReference>
<reference evidence="9" key="2">
    <citation type="submission" date="2021-04" db="EMBL/GenBank/DDBJ databases">
        <authorList>
            <person name="Gilroy R."/>
        </authorList>
    </citation>
    <scope>NUCLEOTIDE SEQUENCE</scope>
    <source>
        <strain evidence="9">ChiGjej4B4-12881</strain>
    </source>
</reference>
<dbReference type="Pfam" id="PF01095">
    <property type="entry name" value="Pectinesterase"/>
    <property type="match status" value="1"/>
</dbReference>
<evidence type="ECO:0000256" key="4">
    <source>
        <dbReference type="ARBA" id="ARBA00023085"/>
    </source>
</evidence>
<feature type="region of interest" description="Disordered" evidence="6">
    <location>
        <begin position="36"/>
        <end position="101"/>
    </location>
</feature>
<gene>
    <name evidence="9" type="ORF">IAA28_10515</name>
</gene>
<evidence type="ECO:0000256" key="1">
    <source>
        <dbReference type="ARBA" id="ARBA00008891"/>
    </source>
</evidence>
<protein>
    <recommendedName>
        <fullName evidence="8">Pectinesterase catalytic domain-containing protein</fullName>
    </recommendedName>
</protein>
<sequence>MRKKAGRRIAVLLAVSMMAAQIPAAAAILPKAVSTANGRQPEREEQPEWGMTPPEWNVDEDGGATPSEYPETPELTDGNSERMDENPEKETREGENVPDTERIPTDVTEWSFAGASGVVQTAMEGAGAYGDCGGIFIDATAGKASPRESDTQINAGTVLYVPVAGVPEDLLGREITVEANLNGTALTASVFDVEQEGQNLAVDSDSQTHTIVYGGADDAYIRLEVTGTESANSAYFTGISVSEIREPQIGPAEAPEEFPTSFNFQDSVQWPVQDIGEAVLMNGLYLDPAEGSLSLRGTDLMGQGTVYVPVKSGVEASILVTAYKGSALEVGGATYSVTGTDTNDWPTVTVLENDTAQEDGWVAIRMAASQNYIRSIAVRYAGPLEDPDGSVRVWLFDGSAGSFDGDLQGSSEYFNHLYIDAGEGKCTARPDNADTQIGAGTWIYVPAEGKGELVISAYASGNTVIEADGTALTPEGSGYADYIYVRDSNTLEYIPVYFGGGGTYLKKIEFRPEAVHVTAGTEVWDMGGASVEGGISHIGGGFWDSHGEYFMESTSDPGKYVLQDGEVSIGALTIDARHNDRMYYGSGVYSFGSLEEDGLEAEVDGETFTGAYYANGGGRTVTLDQLTAGAQVTFYMKSSNGMTGILRFADGETEAAVVAGGTLTGEAAAHTFLVPQGGSYTLTVEADGAEDAKLVLYRAVKDTGCQVTGTISVPDGFAYDNFDLYFVPVKARSSGITYQASIFPEENGFRYEAALPEGTYQPVLSNVLGYGFKDGFAVKVDSDAVTADLEIVEKATVAVTGTISGLEAGTDWTQAGLVFVPDNEFQAPAVMELAAGETGTKLHFTGVLDVNTAYTAVLTGLDDYQITAGGKISATGETPLTHEMTVVKKTFYPVRGSLLHLPAEANVTSLAFTEVKADGNQGQSYSAQVQPEADGSGQTYAVSLRDGVYQASMTTADGLYETSTHVTVVGSETARDLYVTFTGTPAAIPFEADLYVGYPARSSYGTIGEAMEAAEAMRLTDPETRITVHIYPGVYREQVTVDVPNITFVNDLPEQGDVIITWYYGIGYEYYSVGEDGFYDPARAYDKYKKAEPASWGGTVRLTENAGGFQAKKITFENSFNDYVTEEELADGVGLSHSGQSDIDFERTLGADVRSREATERAAAMLIYADKTEFFDCEFLSSQDTLYTHEGTEGYFKNCRIEGNTDYIFGYGDYYFDACTLSFCGYSDEPSGGYITAAREPKSAGGGYLFDSCRIVRNTENGMLHEPGYFGRPWGEVLNVTFVDSILETADVIAAEGWHEMSGRQPDGQYCHEYGSVTAAGAAVDVSGRVANTVLTEEAAQAVASTPEAFFGADWTPEFVDETLEPEVPVDPDEPGTGEGEEPGTGEPEEPGTGEGEEPVDPDEPGTGEEEAPGSDAPSHTSGGSSDSSHDLALSQKPAWVSLTAGADGQWAYDKATGSWSFVLTGGSSLRGQWAAIRATEEEGFDSWYYFDWNGTLQAGWLQSGGQWYYLNPRHDGTFGLMLTGWQFIDGQWYYFNPNSDGTRGAMFSGRLTPDGYWVAENGQWDGEAAR</sequence>
<evidence type="ECO:0000256" key="5">
    <source>
        <dbReference type="PROSITE-ProRule" id="PRU00591"/>
    </source>
</evidence>
<evidence type="ECO:0000259" key="8">
    <source>
        <dbReference type="Pfam" id="PF01095"/>
    </source>
</evidence>
<dbReference type="InterPro" id="IPR011050">
    <property type="entry name" value="Pectin_lyase_fold/virulence"/>
</dbReference>
<comment type="caution">
    <text evidence="9">The sequence shown here is derived from an EMBL/GenBank/DDBJ whole genome shotgun (WGS) entry which is preliminary data.</text>
</comment>
<evidence type="ECO:0000313" key="9">
    <source>
        <dbReference type="EMBL" id="HIX53221.1"/>
    </source>
</evidence>
<keyword evidence="3" id="KW-0378">Hydrolase</keyword>
<dbReference type="EMBL" id="DXEU01000191">
    <property type="protein sequence ID" value="HIX53221.1"/>
    <property type="molecule type" value="Genomic_DNA"/>
</dbReference>
<dbReference type="InterPro" id="IPR012334">
    <property type="entry name" value="Pectin_lyas_fold"/>
</dbReference>
<dbReference type="InterPro" id="IPR018337">
    <property type="entry name" value="Cell_wall/Cho-bd_repeat"/>
</dbReference>
<accession>A0A9D1W685</accession>
<feature type="signal peptide" evidence="7">
    <location>
        <begin position="1"/>
        <end position="26"/>
    </location>
</feature>
<dbReference type="Proteomes" id="UP000886780">
    <property type="component" value="Unassembled WGS sequence"/>
</dbReference>
<feature type="repeat" description="Cell wall-binding" evidence="5">
    <location>
        <begin position="1523"/>
        <end position="1542"/>
    </location>
</feature>
<feature type="chain" id="PRO_5038570117" description="Pectinesterase catalytic domain-containing protein" evidence="7">
    <location>
        <begin position="27"/>
        <end position="1571"/>
    </location>
</feature>
<dbReference type="Pfam" id="PF01473">
    <property type="entry name" value="Choline_bind_1"/>
    <property type="match status" value="2"/>
</dbReference>
<keyword evidence="4" id="KW-0063">Aspartyl esterase</keyword>
<dbReference type="PANTHER" id="PTHR31321">
    <property type="entry name" value="ACYL-COA THIOESTER HYDROLASE YBHC-RELATED"/>
    <property type="match status" value="1"/>
</dbReference>
<feature type="compositionally biased region" description="Low complexity" evidence="6">
    <location>
        <begin position="1419"/>
        <end position="1433"/>
    </location>
</feature>
<dbReference type="Gene3D" id="2.160.20.10">
    <property type="entry name" value="Single-stranded right-handed beta-helix, Pectin lyase-like"/>
    <property type="match status" value="1"/>
</dbReference>
<dbReference type="PANTHER" id="PTHR31321:SF57">
    <property type="entry name" value="PECTINESTERASE 53-RELATED"/>
    <property type="match status" value="1"/>
</dbReference>
<dbReference type="SUPFAM" id="SSF51126">
    <property type="entry name" value="Pectin lyase-like"/>
    <property type="match status" value="1"/>
</dbReference>
<evidence type="ECO:0000256" key="2">
    <source>
        <dbReference type="ARBA" id="ARBA00022737"/>
    </source>
</evidence>
<evidence type="ECO:0000256" key="6">
    <source>
        <dbReference type="SAM" id="MobiDB-lite"/>
    </source>
</evidence>
<dbReference type="Gene3D" id="2.10.270.10">
    <property type="entry name" value="Cholin Binding"/>
    <property type="match status" value="1"/>
</dbReference>
<dbReference type="GO" id="GO:0042545">
    <property type="term" value="P:cell wall modification"/>
    <property type="evidence" value="ECO:0007669"/>
    <property type="project" value="InterPro"/>
</dbReference>
<feature type="region of interest" description="Disordered" evidence="6">
    <location>
        <begin position="1366"/>
        <end position="1433"/>
    </location>
</feature>
<evidence type="ECO:0000313" key="10">
    <source>
        <dbReference type="Proteomes" id="UP000886780"/>
    </source>
</evidence>
<comment type="similarity">
    <text evidence="1">Belongs to the pectinesterase family.</text>
</comment>
<keyword evidence="7" id="KW-0732">Signal</keyword>
<feature type="domain" description="Pectinesterase catalytic" evidence="8">
    <location>
        <begin position="1158"/>
        <end position="1351"/>
    </location>
</feature>
<organism evidence="9 10">
    <name type="scientific">Candidatus Lachnoclostridium stercoripullorum</name>
    <dbReference type="NCBI Taxonomy" id="2838635"/>
    <lineage>
        <taxon>Bacteria</taxon>
        <taxon>Bacillati</taxon>
        <taxon>Bacillota</taxon>
        <taxon>Clostridia</taxon>
        <taxon>Lachnospirales</taxon>
        <taxon>Lachnospiraceae</taxon>
    </lineage>
</organism>
<reference evidence="9" key="1">
    <citation type="journal article" date="2021" name="PeerJ">
        <title>Extensive microbial diversity within the chicken gut microbiome revealed by metagenomics and culture.</title>
        <authorList>
            <person name="Gilroy R."/>
            <person name="Ravi A."/>
            <person name="Getino M."/>
            <person name="Pursley I."/>
            <person name="Horton D.L."/>
            <person name="Alikhan N.F."/>
            <person name="Baker D."/>
            <person name="Gharbi K."/>
            <person name="Hall N."/>
            <person name="Watson M."/>
            <person name="Adriaenssens E.M."/>
            <person name="Foster-Nyarko E."/>
            <person name="Jarju S."/>
            <person name="Secka A."/>
            <person name="Antonio M."/>
            <person name="Oren A."/>
            <person name="Chaudhuri R.R."/>
            <person name="La Ragione R."/>
            <person name="Hildebrand F."/>
            <person name="Pallen M.J."/>
        </authorList>
    </citation>
    <scope>NUCLEOTIDE SEQUENCE</scope>
    <source>
        <strain evidence="9">ChiGjej4B4-12881</strain>
    </source>
</reference>
<keyword evidence="2" id="KW-0677">Repeat</keyword>
<name>A0A9D1W685_9FIRM</name>
<evidence type="ECO:0000256" key="3">
    <source>
        <dbReference type="ARBA" id="ARBA00022801"/>
    </source>
</evidence>
<dbReference type="SUPFAM" id="SSF69360">
    <property type="entry name" value="Cell wall binding repeat"/>
    <property type="match status" value="1"/>
</dbReference>
<dbReference type="GO" id="GO:0045490">
    <property type="term" value="P:pectin catabolic process"/>
    <property type="evidence" value="ECO:0007669"/>
    <property type="project" value="TreeGrafter"/>
</dbReference>
<proteinExistence type="inferred from homology"/>
<feature type="compositionally biased region" description="Basic and acidic residues" evidence="6">
    <location>
        <begin position="79"/>
        <end position="101"/>
    </location>
</feature>
<evidence type="ECO:0000256" key="7">
    <source>
        <dbReference type="SAM" id="SignalP"/>
    </source>
</evidence>